<evidence type="ECO:0000313" key="2">
    <source>
        <dbReference type="Proteomes" id="UP001227964"/>
    </source>
</evidence>
<keyword evidence="2" id="KW-1185">Reference proteome</keyword>
<sequence>MSDILFQPLGDPIAGGDNLEKLADIDPRMTRTHYFDGRLLTAEDLERDQIYLDQRLREVGKALGSGIIDGLELSFSTDPYRLIVEPGKAMTPAGRVLHLGTRMTVNPGDKALISQLNDGRYRHFNRGLYAVVLRYVDVPTDIAEVFPTDLKDRRGSDYALVTESVQLGLVPLPVALPALDVLRLRARLMAELLDSRLASSVVPEDSVALGVLAIAQDTPQWVDNELLRHPIRPVSDHDDLQEDLHRQYQSLLDDIIGHRAAGGLDQPFAAADYFPVIPPVGGLPKISVDPEKGFQSYFPASFDIAIAPIRQADLELVRRESMGLPAIDLNRDRDISIMVLAPLSDRDYGTLSKQLVADNPQNERDFLYPDPLALRLYRKSPSHSLDTDASVWGEIWKRIESDRLVYVRRPVRAAETGISSIILAKGSSVPDSQPDDDVDTDTPPEVATGIEDEHTIFLRMVNVQSLAKIRPAASQEGEESIAALTENLPREPRAIRAVLDTLLRVERHYDAVIWQTLEQAQQQDNLLRLRDLLMEAEPDIRSTARHVIRAGTDLGLAESLLQQWKEQLDALR</sequence>
<dbReference type="EMBL" id="JASSVS010000014">
    <property type="protein sequence ID" value="MDL0433535.1"/>
    <property type="molecule type" value="Genomic_DNA"/>
</dbReference>
<dbReference type="Proteomes" id="UP001227964">
    <property type="component" value="Unassembled WGS sequence"/>
</dbReference>
<proteinExistence type="predicted"/>
<accession>A0ABT7IH89</accession>
<reference evidence="1 2" key="1">
    <citation type="submission" date="2023-06" db="EMBL/GenBank/DDBJ databases">
        <title>Marinobacter azerbaijanicus a moderately halophilic, isolated from Urmia Lake in Azerbaijan region of Iran.</title>
        <authorList>
            <person name="Sanchez-Porro C."/>
            <person name="Aghdam E.M."/>
            <person name="Saheb S.M."/>
            <person name="Tarhriz V."/>
            <person name="Kazemi E."/>
            <person name="Ammozegar M.A."/>
            <person name="Ventosa A."/>
            <person name="Hejazi M.S."/>
        </authorList>
    </citation>
    <scope>NUCLEOTIDE SEQUENCE [LARGE SCALE GENOMIC DNA]</scope>
    <source>
        <strain evidence="1 2">TBZ242</strain>
    </source>
</reference>
<organism evidence="1 2">
    <name type="scientific">Marinobacter azerbaijanicus</name>
    <dbReference type="NCBI Taxonomy" id="3050455"/>
    <lineage>
        <taxon>Bacteria</taxon>
        <taxon>Pseudomonadati</taxon>
        <taxon>Pseudomonadota</taxon>
        <taxon>Gammaproteobacteria</taxon>
        <taxon>Pseudomonadales</taxon>
        <taxon>Marinobacteraceae</taxon>
        <taxon>Marinobacter</taxon>
    </lineage>
</organism>
<dbReference type="RefSeq" id="WP_285393419.1">
    <property type="nucleotide sequence ID" value="NZ_JASSVS010000014.1"/>
</dbReference>
<name>A0ABT7IH89_9GAMM</name>
<comment type="caution">
    <text evidence="1">The sequence shown here is derived from an EMBL/GenBank/DDBJ whole genome shotgun (WGS) entry which is preliminary data.</text>
</comment>
<evidence type="ECO:0000313" key="1">
    <source>
        <dbReference type="EMBL" id="MDL0433535.1"/>
    </source>
</evidence>
<gene>
    <name evidence="1" type="ORF">QPM17_20530</name>
</gene>
<protein>
    <submittedName>
        <fullName evidence="1">Uncharacterized protein</fullName>
    </submittedName>
</protein>